<dbReference type="InterPro" id="IPR009057">
    <property type="entry name" value="Homeodomain-like_sf"/>
</dbReference>
<reference evidence="5 6" key="1">
    <citation type="submission" date="2019-05" db="EMBL/GenBank/DDBJ databases">
        <title>Flagellimonas sp. AsT0115, sp. nov., isolated from a marine red algae, Asparagopsis taxiformis.</title>
        <authorList>
            <person name="Kim J."/>
            <person name="Jeong S.E."/>
            <person name="Jeon C.O."/>
        </authorList>
    </citation>
    <scope>NUCLEOTIDE SEQUENCE [LARGE SCALE GENOMIC DNA]</scope>
    <source>
        <strain evidence="5 6">AsT0115</strain>
    </source>
</reference>
<evidence type="ECO:0000259" key="4">
    <source>
        <dbReference type="PROSITE" id="PS01124"/>
    </source>
</evidence>
<keyword evidence="6" id="KW-1185">Reference proteome</keyword>
<keyword evidence="3" id="KW-0804">Transcription</keyword>
<accession>A0ABY2WS36</accession>
<protein>
    <submittedName>
        <fullName evidence="5">AraC family transcriptional regulator</fullName>
    </submittedName>
</protein>
<comment type="caution">
    <text evidence="5">The sequence shown here is derived from an EMBL/GenBank/DDBJ whole genome shotgun (WGS) entry which is preliminary data.</text>
</comment>
<sequence length="295" mass="33532">MKLQFKSSEQGSLGSICAKRIYRPHVGGDWHFHKEFEIIYFLKGHGMRIVGDHISNFQKGELVLVGEWLPHLWRNDEGGLEAVATDFIVIKFTRMFGGVDLFSIPELLHIKALLKEADQGLLFSKKTRKSVHEDLLKLAEAESSEKLILLLSVLQKLVVSKEYQTLSGPNFSLPKEVAGENRLHKVINHISANFARDIKLNDIAEIAAMTPPAFCRFFKTRTNKTFSLFLNEVRISKACQLLINGEAAINQICYDVGFSSLTNFNRTFKSFKGISPSSYRDSYSNFRQHNFKEVS</sequence>
<dbReference type="EMBL" id="VCNI01000001">
    <property type="protein sequence ID" value="TMU57324.1"/>
    <property type="molecule type" value="Genomic_DNA"/>
</dbReference>
<dbReference type="PANTHER" id="PTHR43280">
    <property type="entry name" value="ARAC-FAMILY TRANSCRIPTIONAL REGULATOR"/>
    <property type="match status" value="1"/>
</dbReference>
<dbReference type="InterPro" id="IPR018060">
    <property type="entry name" value="HTH_AraC"/>
</dbReference>
<keyword evidence="2" id="KW-0238">DNA-binding</keyword>
<dbReference type="PROSITE" id="PS01124">
    <property type="entry name" value="HTH_ARAC_FAMILY_2"/>
    <property type="match status" value="1"/>
</dbReference>
<gene>
    <name evidence="5" type="ORF">FGG15_07205</name>
</gene>
<evidence type="ECO:0000256" key="1">
    <source>
        <dbReference type="ARBA" id="ARBA00023015"/>
    </source>
</evidence>
<dbReference type="Gene3D" id="1.10.10.60">
    <property type="entry name" value="Homeodomain-like"/>
    <property type="match status" value="2"/>
</dbReference>
<dbReference type="SUPFAM" id="SSF46689">
    <property type="entry name" value="Homeodomain-like"/>
    <property type="match status" value="2"/>
</dbReference>
<dbReference type="PANTHER" id="PTHR43280:SF27">
    <property type="entry name" value="TRANSCRIPTIONAL REGULATOR MTLR"/>
    <property type="match status" value="1"/>
</dbReference>
<dbReference type="Gene3D" id="2.60.120.10">
    <property type="entry name" value="Jelly Rolls"/>
    <property type="match status" value="1"/>
</dbReference>
<evidence type="ECO:0000256" key="3">
    <source>
        <dbReference type="ARBA" id="ARBA00023163"/>
    </source>
</evidence>
<dbReference type="PROSITE" id="PS00041">
    <property type="entry name" value="HTH_ARAC_FAMILY_1"/>
    <property type="match status" value="1"/>
</dbReference>
<name>A0ABY2WS36_9FLAO</name>
<dbReference type="SUPFAM" id="SSF51182">
    <property type="entry name" value="RmlC-like cupins"/>
    <property type="match status" value="1"/>
</dbReference>
<organism evidence="5 6">
    <name type="scientific">Flagellimonas algicola</name>
    <dbReference type="NCBI Taxonomy" id="2583815"/>
    <lineage>
        <taxon>Bacteria</taxon>
        <taxon>Pseudomonadati</taxon>
        <taxon>Bacteroidota</taxon>
        <taxon>Flavobacteriia</taxon>
        <taxon>Flavobacteriales</taxon>
        <taxon>Flavobacteriaceae</taxon>
        <taxon>Flagellimonas</taxon>
    </lineage>
</organism>
<dbReference type="InterPro" id="IPR018062">
    <property type="entry name" value="HTH_AraC-typ_CS"/>
</dbReference>
<feature type="domain" description="HTH araC/xylS-type" evidence="4">
    <location>
        <begin position="184"/>
        <end position="282"/>
    </location>
</feature>
<proteinExistence type="predicted"/>
<evidence type="ECO:0000256" key="2">
    <source>
        <dbReference type="ARBA" id="ARBA00023125"/>
    </source>
</evidence>
<dbReference type="InterPro" id="IPR011051">
    <property type="entry name" value="RmlC_Cupin_sf"/>
</dbReference>
<dbReference type="PRINTS" id="PR00032">
    <property type="entry name" value="HTHARAC"/>
</dbReference>
<evidence type="ECO:0000313" key="6">
    <source>
        <dbReference type="Proteomes" id="UP000751614"/>
    </source>
</evidence>
<keyword evidence="1" id="KW-0805">Transcription regulation</keyword>
<dbReference type="SMART" id="SM00342">
    <property type="entry name" value="HTH_ARAC"/>
    <property type="match status" value="1"/>
</dbReference>
<dbReference type="Proteomes" id="UP000751614">
    <property type="component" value="Unassembled WGS sequence"/>
</dbReference>
<dbReference type="InterPro" id="IPR014710">
    <property type="entry name" value="RmlC-like_jellyroll"/>
</dbReference>
<dbReference type="InterPro" id="IPR020449">
    <property type="entry name" value="Tscrpt_reg_AraC-type_HTH"/>
</dbReference>
<dbReference type="Pfam" id="PF12833">
    <property type="entry name" value="HTH_18"/>
    <property type="match status" value="1"/>
</dbReference>
<evidence type="ECO:0000313" key="5">
    <source>
        <dbReference type="EMBL" id="TMU57324.1"/>
    </source>
</evidence>